<sequence length="105" mass="10840">MTGNTNSEFTATATDGVSKLCSDCFQPIKEGTRYNADTNTYQPASNGNRYGAYERSDIIGATITTDNPFGSGNSNRNDNTGVSLGGAAGAGADIVNWVADAHAPV</sequence>
<protein>
    <submittedName>
        <fullName evidence="1">Uncharacterized protein</fullName>
    </submittedName>
</protein>
<keyword evidence="2" id="KW-1185">Reference proteome</keyword>
<evidence type="ECO:0000313" key="1">
    <source>
        <dbReference type="EMBL" id="EIE19967.1"/>
    </source>
</evidence>
<dbReference type="Proteomes" id="UP000007264">
    <property type="component" value="Unassembled WGS sequence"/>
</dbReference>
<accession>I0YNJ8</accession>
<proteinExistence type="predicted"/>
<dbReference type="GeneID" id="17037941"/>
<dbReference type="EMBL" id="AGSI01000017">
    <property type="protein sequence ID" value="EIE19967.1"/>
    <property type="molecule type" value="Genomic_DNA"/>
</dbReference>
<name>I0YNJ8_COCSC</name>
<gene>
    <name evidence="1" type="ORF">COCSUDRAFT_58203</name>
</gene>
<comment type="caution">
    <text evidence="1">The sequence shown here is derived from an EMBL/GenBank/DDBJ whole genome shotgun (WGS) entry which is preliminary data.</text>
</comment>
<dbReference type="RefSeq" id="XP_005644511.1">
    <property type="nucleotide sequence ID" value="XM_005644454.1"/>
</dbReference>
<evidence type="ECO:0000313" key="2">
    <source>
        <dbReference type="Proteomes" id="UP000007264"/>
    </source>
</evidence>
<organism evidence="1 2">
    <name type="scientific">Coccomyxa subellipsoidea (strain C-169)</name>
    <name type="common">Green microalga</name>
    <dbReference type="NCBI Taxonomy" id="574566"/>
    <lineage>
        <taxon>Eukaryota</taxon>
        <taxon>Viridiplantae</taxon>
        <taxon>Chlorophyta</taxon>
        <taxon>core chlorophytes</taxon>
        <taxon>Trebouxiophyceae</taxon>
        <taxon>Trebouxiophyceae incertae sedis</taxon>
        <taxon>Coccomyxaceae</taxon>
        <taxon>Coccomyxa</taxon>
        <taxon>Coccomyxa subellipsoidea</taxon>
    </lineage>
</organism>
<dbReference type="KEGG" id="csl:COCSUDRAFT_58203"/>
<reference evidence="1 2" key="1">
    <citation type="journal article" date="2012" name="Genome Biol.">
        <title>The genome of the polar eukaryotic microalga coccomyxa subellipsoidea reveals traits of cold adaptation.</title>
        <authorList>
            <person name="Blanc G."/>
            <person name="Agarkova I."/>
            <person name="Grimwood J."/>
            <person name="Kuo A."/>
            <person name="Brueggeman A."/>
            <person name="Dunigan D."/>
            <person name="Gurnon J."/>
            <person name="Ladunga I."/>
            <person name="Lindquist E."/>
            <person name="Lucas S."/>
            <person name="Pangilinan J."/>
            <person name="Proschold T."/>
            <person name="Salamov A."/>
            <person name="Schmutz J."/>
            <person name="Weeks D."/>
            <person name="Yamada T."/>
            <person name="Claverie J.M."/>
            <person name="Grigoriev I."/>
            <person name="Van Etten J."/>
            <person name="Lomsadze A."/>
            <person name="Borodovsky M."/>
        </authorList>
    </citation>
    <scope>NUCLEOTIDE SEQUENCE [LARGE SCALE GENOMIC DNA]</scope>
    <source>
        <strain evidence="1 2">C-169</strain>
    </source>
</reference>
<dbReference type="AlphaFoldDB" id="I0YNJ8"/>